<evidence type="ECO:0000313" key="1">
    <source>
        <dbReference type="EMBL" id="QGY40907.1"/>
    </source>
</evidence>
<dbReference type="SUPFAM" id="SSF109604">
    <property type="entry name" value="HD-domain/PDEase-like"/>
    <property type="match status" value="1"/>
</dbReference>
<name>A0A6I6JL94_9BACT</name>
<dbReference type="Proteomes" id="UP000428328">
    <property type="component" value="Chromosome"/>
</dbReference>
<dbReference type="KEGG" id="psel:GM415_12455"/>
<dbReference type="RefSeq" id="WP_158948657.1">
    <property type="nucleotide sequence ID" value="NZ_CP046400.1"/>
</dbReference>
<accession>A0A6I6JL94</accession>
<proteinExistence type="predicted"/>
<evidence type="ECO:0000313" key="2">
    <source>
        <dbReference type="Proteomes" id="UP000428328"/>
    </source>
</evidence>
<dbReference type="AlphaFoldDB" id="A0A6I6JL94"/>
<dbReference type="EMBL" id="CP046400">
    <property type="protein sequence ID" value="QGY40907.1"/>
    <property type="molecule type" value="Genomic_DNA"/>
</dbReference>
<dbReference type="Gene3D" id="1.10.3210.10">
    <property type="entry name" value="Hypothetical protein af1432"/>
    <property type="match status" value="1"/>
</dbReference>
<gene>
    <name evidence="1" type="ORF">GM415_12455</name>
</gene>
<organism evidence="1 2">
    <name type="scientific">Pseudodesulfovibrio cashew</name>
    <dbReference type="NCBI Taxonomy" id="2678688"/>
    <lineage>
        <taxon>Bacteria</taxon>
        <taxon>Pseudomonadati</taxon>
        <taxon>Thermodesulfobacteriota</taxon>
        <taxon>Desulfovibrionia</taxon>
        <taxon>Desulfovibrionales</taxon>
        <taxon>Desulfovibrionaceae</taxon>
    </lineage>
</organism>
<keyword evidence="2" id="KW-1185">Reference proteome</keyword>
<reference evidence="1 2" key="1">
    <citation type="submission" date="2019-11" db="EMBL/GenBank/DDBJ databases">
        <authorList>
            <person name="Zheng R.K."/>
            <person name="Sun C.M."/>
        </authorList>
    </citation>
    <scope>NUCLEOTIDE SEQUENCE [LARGE SCALE GENOMIC DNA]</scope>
    <source>
        <strain evidence="1 2">SRB007</strain>
    </source>
</reference>
<sequence length="214" mass="23626">MKSIHQRIWVAALPFQAKRDDEGHAEVTLAYAIRLLELEQGDADVVIPAIILHDTGWSSLSREERMSIFASTATAENKRAVRLRHEEAGAEIAATILSAQGYPARLTEEIVEIISGHDTRPGFLSQNDGLTRDADKLWRFSATGFEADVARYAIPPQTRITALADLICKPDFFYCESARHIAREELALRNQGLEPVPDDTTHAFGVVPPSVPAP</sequence>
<protein>
    <submittedName>
        <fullName evidence="1">HD domain-containing protein</fullName>
    </submittedName>
</protein>